<name>A0ABV8K328_9BACL</name>
<evidence type="ECO:0000256" key="1">
    <source>
        <dbReference type="ARBA" id="ARBA00006464"/>
    </source>
</evidence>
<protein>
    <submittedName>
        <fullName evidence="4">Sugar transferase</fullName>
    </submittedName>
</protein>
<dbReference type="Pfam" id="PF02397">
    <property type="entry name" value="Bac_transf"/>
    <property type="match status" value="1"/>
</dbReference>
<comment type="caution">
    <text evidence="4">The sequence shown here is derived from an EMBL/GenBank/DDBJ whole genome shotgun (WGS) entry which is preliminary data.</text>
</comment>
<sequence>MYRKFFKRMIDCLAVVLAMPFLLSIILILAILIKIDDGGPVFYRGARLGKHGKVFKMFKLRTMRVNSPDLRNADGSTYNSSHDPRLTKIGGVLRKTSLDELPQLINVLLGDMSLIGPRPDLPEHLNYYEGNEGKKLEVLPGLTGYNQAYFRNGAEWKQRIQNDIYYIENLSLLLDIKITFKTIHSIIKQNGVFTETGNS</sequence>
<proteinExistence type="inferred from homology"/>
<gene>
    <name evidence="4" type="ORF">ACFOZ8_12245</name>
</gene>
<evidence type="ECO:0000259" key="3">
    <source>
        <dbReference type="Pfam" id="PF02397"/>
    </source>
</evidence>
<keyword evidence="4" id="KW-0808">Transferase</keyword>
<feature type="transmembrane region" description="Helical" evidence="2">
    <location>
        <begin position="12"/>
        <end position="33"/>
    </location>
</feature>
<dbReference type="RefSeq" id="WP_377719086.1">
    <property type="nucleotide sequence ID" value="NZ_JBHSAM010000025.1"/>
</dbReference>
<dbReference type="EMBL" id="JBHSAM010000025">
    <property type="protein sequence ID" value="MFC4100418.1"/>
    <property type="molecule type" value="Genomic_DNA"/>
</dbReference>
<evidence type="ECO:0000313" key="5">
    <source>
        <dbReference type="Proteomes" id="UP001595715"/>
    </source>
</evidence>
<evidence type="ECO:0000256" key="2">
    <source>
        <dbReference type="SAM" id="Phobius"/>
    </source>
</evidence>
<comment type="similarity">
    <text evidence="1">Belongs to the bacterial sugar transferase family.</text>
</comment>
<accession>A0ABV8K328</accession>
<keyword evidence="2" id="KW-1133">Transmembrane helix</keyword>
<dbReference type="Proteomes" id="UP001595715">
    <property type="component" value="Unassembled WGS sequence"/>
</dbReference>
<dbReference type="PANTHER" id="PTHR30576">
    <property type="entry name" value="COLANIC BIOSYNTHESIS UDP-GLUCOSE LIPID CARRIER TRANSFERASE"/>
    <property type="match status" value="1"/>
</dbReference>
<dbReference type="GO" id="GO:0016740">
    <property type="term" value="F:transferase activity"/>
    <property type="evidence" value="ECO:0007669"/>
    <property type="project" value="UniProtKB-KW"/>
</dbReference>
<keyword evidence="5" id="KW-1185">Reference proteome</keyword>
<evidence type="ECO:0000313" key="4">
    <source>
        <dbReference type="EMBL" id="MFC4100418.1"/>
    </source>
</evidence>
<organism evidence="4 5">
    <name type="scientific">Paenibacillus xanthanilyticus</name>
    <dbReference type="NCBI Taxonomy" id="1783531"/>
    <lineage>
        <taxon>Bacteria</taxon>
        <taxon>Bacillati</taxon>
        <taxon>Bacillota</taxon>
        <taxon>Bacilli</taxon>
        <taxon>Bacillales</taxon>
        <taxon>Paenibacillaceae</taxon>
        <taxon>Paenibacillus</taxon>
    </lineage>
</organism>
<keyword evidence="2" id="KW-0812">Transmembrane</keyword>
<keyword evidence="2" id="KW-0472">Membrane</keyword>
<feature type="domain" description="Bacterial sugar transferase" evidence="3">
    <location>
        <begin position="7"/>
        <end position="187"/>
    </location>
</feature>
<dbReference type="InterPro" id="IPR003362">
    <property type="entry name" value="Bact_transf"/>
</dbReference>
<reference evidence="5" key="1">
    <citation type="journal article" date="2019" name="Int. J. Syst. Evol. Microbiol.">
        <title>The Global Catalogue of Microorganisms (GCM) 10K type strain sequencing project: providing services to taxonomists for standard genome sequencing and annotation.</title>
        <authorList>
            <consortium name="The Broad Institute Genomics Platform"/>
            <consortium name="The Broad Institute Genome Sequencing Center for Infectious Disease"/>
            <person name="Wu L."/>
            <person name="Ma J."/>
        </authorList>
    </citation>
    <scope>NUCLEOTIDE SEQUENCE [LARGE SCALE GENOMIC DNA]</scope>
    <source>
        <strain evidence="5">IBRC-M 10987</strain>
    </source>
</reference>
<dbReference type="PANTHER" id="PTHR30576:SF0">
    <property type="entry name" value="UNDECAPRENYL-PHOSPHATE N-ACETYLGALACTOSAMINYL 1-PHOSPHATE TRANSFERASE-RELATED"/>
    <property type="match status" value="1"/>
</dbReference>